<proteinExistence type="predicted"/>
<dbReference type="EMBL" id="CP007389">
    <property type="protein sequence ID" value="APT73136.1"/>
    <property type="molecule type" value="Genomic_DNA"/>
</dbReference>
<sequence length="372" mass="42894">MEKTLELVLNDEITVVSKPEEFFEGDYKDISDVLNNIENRFLREYVEKKYGEYIKLGFPKWKRLKLERINLPKYRYVDYFKDVDFEIDLIDFEGANRKFVLLSDIFSSKGEYLKVKEKKEIFKEYEDEITNDYYQVEDELTVVRILRTNDFSNNTLRFELGDNAKLNLYNIHVTKDSSFSVDNVFIWTKNNSKVVVKDVYIGSGKIAGYLGVKMGNKNANVQIKPYFLGKNSAIFDLLYLLRFVGIENKGSIRAEGALMDSAKVVFRGILDLRRGAKNSEAEEFEKCILLSKNSKMEAIPSLLVDENEVVASHAASSAPLDENSVFYLMSRGFSEKEAKRYILNGIFETLVEELTIYGVEGLIKDALEEYTG</sequence>
<gene>
    <name evidence="2" type="ORF">BW47_00295</name>
</gene>
<name>A0ABM6GCA2_9BACT</name>
<evidence type="ECO:0000313" key="3">
    <source>
        <dbReference type="Proteomes" id="UP000185490"/>
    </source>
</evidence>
<dbReference type="PANTHER" id="PTHR43575">
    <property type="entry name" value="PROTEIN ABCI7, CHLOROPLASTIC"/>
    <property type="match status" value="1"/>
</dbReference>
<dbReference type="InterPro" id="IPR000825">
    <property type="entry name" value="SUF_FeS_clus_asmbl_SufBD_core"/>
</dbReference>
<dbReference type="InterPro" id="IPR037284">
    <property type="entry name" value="SUF_FeS_clus_asmbl_SufBD_sf"/>
</dbReference>
<evidence type="ECO:0000259" key="1">
    <source>
        <dbReference type="Pfam" id="PF01458"/>
    </source>
</evidence>
<organism evidence="2 3">
    <name type="scientific">Thermosipho melanesiensis</name>
    <dbReference type="NCBI Taxonomy" id="46541"/>
    <lineage>
        <taxon>Bacteria</taxon>
        <taxon>Thermotogati</taxon>
        <taxon>Thermotogota</taxon>
        <taxon>Thermotogae</taxon>
        <taxon>Thermotogales</taxon>
        <taxon>Fervidobacteriaceae</taxon>
        <taxon>Thermosipho</taxon>
    </lineage>
</organism>
<dbReference type="Pfam" id="PF01458">
    <property type="entry name" value="SUFBD_core"/>
    <property type="match status" value="1"/>
</dbReference>
<dbReference type="SUPFAM" id="SSF101960">
    <property type="entry name" value="Stabilizer of iron transporter SufD"/>
    <property type="match status" value="1"/>
</dbReference>
<evidence type="ECO:0000313" key="2">
    <source>
        <dbReference type="EMBL" id="APT73136.1"/>
    </source>
</evidence>
<accession>A0ABM6GCA2</accession>
<dbReference type="Proteomes" id="UP000185490">
    <property type="component" value="Chromosome"/>
</dbReference>
<reference evidence="2 3" key="1">
    <citation type="submission" date="2014-02" db="EMBL/GenBank/DDBJ databases">
        <title>Diversity of Thermotogales isolates from hydrothermal vents.</title>
        <authorList>
            <person name="Haverkamp T.H.A."/>
            <person name="Lossouarn J."/>
            <person name="Geslin C."/>
            <person name="Nesbo C.L."/>
        </authorList>
    </citation>
    <scope>NUCLEOTIDE SEQUENCE [LARGE SCALE GENOMIC DNA]</scope>
    <source>
        <strain evidence="2 3">431</strain>
    </source>
</reference>
<feature type="domain" description="SUF system FeS cluster assembly SufBD core" evidence="1">
    <location>
        <begin position="144"/>
        <end position="345"/>
    </location>
</feature>
<protein>
    <submittedName>
        <fullName evidence="2">Fe-S cluster assembly protein SufD</fullName>
    </submittedName>
</protein>
<dbReference type="PANTHER" id="PTHR43575:SF1">
    <property type="entry name" value="PROTEIN ABCI7, CHLOROPLASTIC"/>
    <property type="match status" value="1"/>
</dbReference>
<dbReference type="InterPro" id="IPR055346">
    <property type="entry name" value="Fe-S_cluster_assembly_SufBD"/>
</dbReference>
<dbReference type="RefSeq" id="WP_012056290.1">
    <property type="nucleotide sequence ID" value="NZ_CP007389.1"/>
</dbReference>
<keyword evidence="3" id="KW-1185">Reference proteome</keyword>